<evidence type="ECO:0000313" key="2">
    <source>
        <dbReference type="Proteomes" id="UP000247781"/>
    </source>
</evidence>
<comment type="caution">
    <text evidence="1">The sequence shown here is derived from an EMBL/GenBank/DDBJ whole genome shotgun (WGS) entry which is preliminary data.</text>
</comment>
<dbReference type="Proteomes" id="UP000247781">
    <property type="component" value="Unassembled WGS sequence"/>
</dbReference>
<organism evidence="1 2">
    <name type="scientific">Mycolicibacterium moriokaense</name>
    <dbReference type="NCBI Taxonomy" id="39691"/>
    <lineage>
        <taxon>Bacteria</taxon>
        <taxon>Bacillati</taxon>
        <taxon>Actinomycetota</taxon>
        <taxon>Actinomycetes</taxon>
        <taxon>Mycobacteriales</taxon>
        <taxon>Mycobacteriaceae</taxon>
        <taxon>Mycolicibacterium</taxon>
    </lineage>
</organism>
<reference evidence="1 2" key="2">
    <citation type="submission" date="2018-06" db="EMBL/GenBank/DDBJ databases">
        <title>Sequencing of bacterial isolates from soil warming experiment in Harvard Forest, Massachusetts, USA.</title>
        <authorList>
            <person name="Deangelis K.PhD."/>
        </authorList>
    </citation>
    <scope>NUCLEOTIDE SEQUENCE [LARGE SCALE GENOMIC DNA]</scope>
    <source>
        <strain evidence="1 2">GAS496</strain>
    </source>
</reference>
<dbReference type="EMBL" id="QJJU01000064">
    <property type="protein sequence ID" value="PXW94801.1"/>
    <property type="molecule type" value="Genomic_DNA"/>
</dbReference>
<proteinExistence type="predicted"/>
<accession>A0A318GY71</accession>
<name>A0A318GY71_9MYCO</name>
<dbReference type="AlphaFoldDB" id="A0A318GY71"/>
<protein>
    <submittedName>
        <fullName evidence="1">Uncharacterized protein</fullName>
    </submittedName>
</protein>
<sequence length="114" mass="11536">MISTITTANEAKKRIFLVRPLKAAAAPHAINPADTRFTSAATNDASLSPRTLIVNPAFRNINPTITYAAVPKSAKTAATTTVPGTLVAGGGVPYTGAGVPYGGAAVPYDAGGLR</sequence>
<gene>
    <name evidence="1" type="ORF">C8E89_1642</name>
</gene>
<reference evidence="2" key="1">
    <citation type="submission" date="2018-05" db="EMBL/GenBank/DDBJ databases">
        <authorList>
            <person name="Deangelis K."/>
            <person name="Huntemann M."/>
            <person name="Clum A."/>
            <person name="Pillay M."/>
            <person name="Palaniappan K."/>
            <person name="Varghese N."/>
            <person name="Mikhailova N."/>
            <person name="Stamatis D."/>
            <person name="Reddy T."/>
            <person name="Daum C."/>
            <person name="Shapiro N."/>
            <person name="Ivanova N."/>
            <person name="Kyrpides N."/>
            <person name="Woyke T."/>
        </authorList>
    </citation>
    <scope>NUCLEOTIDE SEQUENCE [LARGE SCALE GENOMIC DNA]</scope>
    <source>
        <strain evidence="2">GAS496</strain>
    </source>
</reference>
<keyword evidence="2" id="KW-1185">Reference proteome</keyword>
<evidence type="ECO:0000313" key="1">
    <source>
        <dbReference type="EMBL" id="PXW94801.1"/>
    </source>
</evidence>